<keyword evidence="1" id="KW-0732">Signal</keyword>
<comment type="caution">
    <text evidence="2">The sequence shown here is derived from an EMBL/GenBank/DDBJ whole genome shotgun (WGS) entry which is preliminary data.</text>
</comment>
<gene>
    <name evidence="2" type="ORF">CBP51_01485</name>
</gene>
<accession>A0A266QDL0</accession>
<evidence type="ECO:0000313" key="2">
    <source>
        <dbReference type="EMBL" id="OZY87890.1"/>
    </source>
</evidence>
<dbReference type="EMBL" id="NHNI01000001">
    <property type="protein sequence ID" value="OZY87890.1"/>
    <property type="molecule type" value="Genomic_DNA"/>
</dbReference>
<name>A0A266QDL0_9GAMM</name>
<organism evidence="2 3">
    <name type="scientific">Cellvibrio mixtus</name>
    <dbReference type="NCBI Taxonomy" id="39650"/>
    <lineage>
        <taxon>Bacteria</taxon>
        <taxon>Pseudomonadati</taxon>
        <taxon>Pseudomonadota</taxon>
        <taxon>Gammaproteobacteria</taxon>
        <taxon>Cellvibrionales</taxon>
        <taxon>Cellvibrionaceae</taxon>
        <taxon>Cellvibrio</taxon>
    </lineage>
</organism>
<keyword evidence="3" id="KW-1185">Reference proteome</keyword>
<feature type="chain" id="PRO_5012605292" description="Lipoprotein SmpA/OmlA domain-containing protein" evidence="1">
    <location>
        <begin position="20"/>
        <end position="101"/>
    </location>
</feature>
<feature type="signal peptide" evidence="1">
    <location>
        <begin position="1"/>
        <end position="19"/>
    </location>
</feature>
<sequence>MAAAGLLLCTTGIATYANAEQIKIPIGQQTATQSAQMPAKGMTKARVQAAFGEPLEITPAKGQPPISSWKYSEFVVYFENDHVIHSVAIFKPQQDQAAPTE</sequence>
<evidence type="ECO:0000313" key="3">
    <source>
        <dbReference type="Proteomes" id="UP000216101"/>
    </source>
</evidence>
<dbReference type="AlphaFoldDB" id="A0A266QDL0"/>
<protein>
    <recommendedName>
        <fullName evidence="4">Lipoprotein SmpA/OmlA domain-containing protein</fullName>
    </recommendedName>
</protein>
<evidence type="ECO:0008006" key="4">
    <source>
        <dbReference type="Google" id="ProtNLM"/>
    </source>
</evidence>
<dbReference type="Proteomes" id="UP000216101">
    <property type="component" value="Unassembled WGS sequence"/>
</dbReference>
<proteinExistence type="predicted"/>
<evidence type="ECO:0000256" key="1">
    <source>
        <dbReference type="SAM" id="SignalP"/>
    </source>
</evidence>
<reference evidence="3" key="1">
    <citation type="submission" date="2017-05" db="EMBL/GenBank/DDBJ databases">
        <authorList>
            <person name="Barney B.M."/>
        </authorList>
    </citation>
    <scope>NUCLEOTIDE SEQUENCE [LARGE SCALE GENOMIC DNA]</scope>
    <source>
        <strain evidence="3">PSBB022</strain>
    </source>
</reference>